<dbReference type="GO" id="GO:0009898">
    <property type="term" value="C:cytoplasmic side of plasma membrane"/>
    <property type="evidence" value="ECO:0007669"/>
    <property type="project" value="UniProtKB-UniRule"/>
</dbReference>
<keyword evidence="4" id="KW-0997">Cell inner membrane</keyword>
<dbReference type="KEGG" id="wma:WM2015_1331"/>
<keyword evidence="4" id="KW-0408">Iron</keyword>
<dbReference type="HAMAP" id="MF_00994">
    <property type="entry name" value="LPS_assembly_LapB"/>
    <property type="match status" value="1"/>
</dbReference>
<dbReference type="InterPro" id="IPR041166">
    <property type="entry name" value="Rubredoxin_2"/>
</dbReference>
<dbReference type="Gene3D" id="1.25.40.10">
    <property type="entry name" value="Tetratricopeptide repeat domain"/>
    <property type="match status" value="3"/>
</dbReference>
<feature type="binding site" evidence="4">
    <location>
        <position position="369"/>
    </location>
    <ligand>
        <name>Fe cation</name>
        <dbReference type="ChEBI" id="CHEBI:24875"/>
    </ligand>
</feature>
<dbReference type="Pfam" id="PF18073">
    <property type="entry name" value="Zn_ribbon_LapB"/>
    <property type="match status" value="1"/>
</dbReference>
<keyword evidence="4" id="KW-0472">Membrane</keyword>
<protein>
    <recommendedName>
        <fullName evidence="4">Lipopolysaccharide assembly protein B</fullName>
    </recommendedName>
</protein>
<keyword evidence="2 4" id="KW-0677">Repeat</keyword>
<keyword evidence="4" id="KW-1003">Cell membrane</keyword>
<dbReference type="EMBL" id="CP012154">
    <property type="protein sequence ID" value="AKS41703.1"/>
    <property type="molecule type" value="Genomic_DNA"/>
</dbReference>
<dbReference type="SUPFAM" id="SSF48452">
    <property type="entry name" value="TPR-like"/>
    <property type="match status" value="1"/>
</dbReference>
<sequence>MAELALLFLLLPVAAATGWWVARRGERARRSRSSALSSSYFRGLNYLLNEQPDKAIEVFLELADINPDTVETHLALGNLFRRRGEMDKAIRFHKHIMTRPNLSDEQRALALYELGEDYMQAGLLDRAERLFRELAEHDSNNVVPTRQLLSIYQQEKDWEQAIEMARTLREDGPERGELIAQFQCEIAAQALNDNDTERARQALRQARRYDPRNPRARLLEGDLAWSMEDWSRAADHYRAACDLDADCLIQVLERIIECHRRVDDPDALDDWLQTVVERSPMTTPLIALAQRRAANDPQGAADLVLDRMARRPTVRGLKYLMSLLVSEGARLDRIDPALVGDLLDRLLSDQPLYRCQHCGFSGTSYHWLCPSCRRWNTTRAIRGILGE</sequence>
<keyword evidence="3 4" id="KW-0802">TPR repeat</keyword>
<keyword evidence="6" id="KW-1185">Reference proteome</keyword>
<evidence type="ECO:0000313" key="5">
    <source>
        <dbReference type="EMBL" id="AKS41703.1"/>
    </source>
</evidence>
<gene>
    <name evidence="4" type="primary">lapB</name>
    <name evidence="5" type="ORF">WM2015_1331</name>
</gene>
<dbReference type="Proteomes" id="UP000066624">
    <property type="component" value="Chromosome"/>
</dbReference>
<dbReference type="PATRIC" id="fig|1579979.3.peg.1365"/>
<keyword evidence="5" id="KW-0346">Stress response</keyword>
<evidence type="ECO:0000256" key="3">
    <source>
        <dbReference type="ARBA" id="ARBA00022803"/>
    </source>
</evidence>
<dbReference type="OrthoDB" id="507476at2"/>
<evidence type="ECO:0000256" key="2">
    <source>
        <dbReference type="ARBA" id="ARBA00022737"/>
    </source>
</evidence>
<dbReference type="PROSITE" id="PS50005">
    <property type="entry name" value="TPR"/>
    <property type="match status" value="1"/>
</dbReference>
<comment type="similarity">
    <text evidence="4">Belongs to the LapB family.</text>
</comment>
<keyword evidence="4" id="KW-0812">Transmembrane</keyword>
<evidence type="ECO:0000256" key="4">
    <source>
        <dbReference type="HAMAP-Rule" id="MF_00994"/>
    </source>
</evidence>
<feature type="binding site" evidence="4">
    <location>
        <position position="358"/>
    </location>
    <ligand>
        <name>Fe cation</name>
        <dbReference type="ChEBI" id="CHEBI:24875"/>
    </ligand>
</feature>
<organism evidence="5 6">
    <name type="scientific">Wenzhouxiangella marina</name>
    <dbReference type="NCBI Taxonomy" id="1579979"/>
    <lineage>
        <taxon>Bacteria</taxon>
        <taxon>Pseudomonadati</taxon>
        <taxon>Pseudomonadota</taxon>
        <taxon>Gammaproteobacteria</taxon>
        <taxon>Chromatiales</taxon>
        <taxon>Wenzhouxiangellaceae</taxon>
        <taxon>Wenzhouxiangella</taxon>
    </lineage>
</organism>
<reference evidence="5 6" key="1">
    <citation type="submission" date="2015-07" db="EMBL/GenBank/DDBJ databases">
        <authorList>
            <person name="Noorani M."/>
        </authorList>
    </citation>
    <scope>NUCLEOTIDE SEQUENCE [LARGE SCALE GENOMIC DNA]</scope>
    <source>
        <strain evidence="5 6">KCTC 42284</strain>
    </source>
</reference>
<comment type="function">
    <text evidence="4">Modulates cellular lipopolysaccharide (LPS) levels by regulating LpxC, which is involved in lipid A biosynthesis. May act by modulating the proteolytic activity of FtsH towards LpxC. May also coordinate assembly of proteins involved in LPS synthesis at the plasma membrane.</text>
</comment>
<comment type="subcellular location">
    <subcellularLocation>
        <location evidence="4">Cell inner membrane</location>
        <topology evidence="4">Single-pass membrane protein</topology>
        <orientation evidence="4">Cytoplasmic side</orientation>
    </subcellularLocation>
</comment>
<keyword evidence="4" id="KW-1133">Transmembrane helix</keyword>
<dbReference type="PANTHER" id="PTHR45586">
    <property type="entry name" value="TPR REPEAT-CONTAINING PROTEIN PA4667"/>
    <property type="match status" value="1"/>
</dbReference>
<dbReference type="NCBIfam" id="NF008757">
    <property type="entry name" value="PRK11788.1-5"/>
    <property type="match status" value="1"/>
</dbReference>
<dbReference type="AlphaFoldDB" id="A0A0K0XVK5"/>
<feature type="topological domain" description="Cytoplasmic" evidence="4">
    <location>
        <begin position="23"/>
        <end position="387"/>
    </location>
</feature>
<feature type="binding site" evidence="4">
    <location>
        <position position="372"/>
    </location>
    <ligand>
        <name>Fe cation</name>
        <dbReference type="ChEBI" id="CHEBI:24875"/>
    </ligand>
</feature>
<dbReference type="InterPro" id="IPR030865">
    <property type="entry name" value="LapB"/>
</dbReference>
<dbReference type="InterPro" id="IPR051012">
    <property type="entry name" value="CellSynth/LPSAsmb/PSIAsmb"/>
</dbReference>
<dbReference type="STRING" id="1579979.WM2015_1331"/>
<keyword evidence="1 4" id="KW-0479">Metal-binding</keyword>
<dbReference type="GO" id="GO:0046890">
    <property type="term" value="P:regulation of lipid biosynthetic process"/>
    <property type="evidence" value="ECO:0007669"/>
    <property type="project" value="UniProtKB-UniRule"/>
</dbReference>
<name>A0A0K0XVK5_9GAMM</name>
<dbReference type="Pfam" id="PF13176">
    <property type="entry name" value="TPR_7"/>
    <property type="match status" value="1"/>
</dbReference>
<accession>A0A0K0XVK5</accession>
<dbReference type="Pfam" id="PF13432">
    <property type="entry name" value="TPR_16"/>
    <property type="match status" value="1"/>
</dbReference>
<dbReference type="PANTHER" id="PTHR45586:SF1">
    <property type="entry name" value="LIPOPOLYSACCHARIDE ASSEMBLY PROTEIN B"/>
    <property type="match status" value="1"/>
</dbReference>
<dbReference type="RefSeq" id="WP_082169527.1">
    <property type="nucleotide sequence ID" value="NZ_CP012154.1"/>
</dbReference>
<dbReference type="GO" id="GO:0008653">
    <property type="term" value="P:lipopolysaccharide metabolic process"/>
    <property type="evidence" value="ECO:0007669"/>
    <property type="project" value="InterPro"/>
</dbReference>
<proteinExistence type="inferred from homology"/>
<dbReference type="SMART" id="SM00028">
    <property type="entry name" value="TPR"/>
    <property type="match status" value="5"/>
</dbReference>
<evidence type="ECO:0000256" key="1">
    <source>
        <dbReference type="ARBA" id="ARBA00022723"/>
    </source>
</evidence>
<dbReference type="InterPro" id="IPR019734">
    <property type="entry name" value="TPR_rpt"/>
</dbReference>
<dbReference type="InterPro" id="IPR011990">
    <property type="entry name" value="TPR-like_helical_dom_sf"/>
</dbReference>
<dbReference type="GO" id="GO:0005506">
    <property type="term" value="F:iron ion binding"/>
    <property type="evidence" value="ECO:0007669"/>
    <property type="project" value="UniProtKB-UniRule"/>
</dbReference>
<evidence type="ECO:0000313" key="6">
    <source>
        <dbReference type="Proteomes" id="UP000066624"/>
    </source>
</evidence>
<feature type="binding site" evidence="4">
    <location>
        <position position="355"/>
    </location>
    <ligand>
        <name>Fe cation</name>
        <dbReference type="ChEBI" id="CHEBI:24875"/>
    </ligand>
</feature>